<gene>
    <name evidence="1" type="ORF">FM110_06130</name>
</gene>
<keyword evidence="2" id="KW-1185">Reference proteome</keyword>
<accession>A0A1X6WYS9</accession>
<evidence type="ECO:0000313" key="2">
    <source>
        <dbReference type="Proteomes" id="UP000195981"/>
    </source>
</evidence>
<protein>
    <submittedName>
        <fullName evidence="1">Uncharacterized protein</fullName>
    </submittedName>
</protein>
<dbReference type="AlphaFoldDB" id="A0A1X6WYS9"/>
<proteinExistence type="predicted"/>
<dbReference type="EMBL" id="FWFG01000053">
    <property type="protein sequence ID" value="SLM91098.1"/>
    <property type="molecule type" value="Genomic_DNA"/>
</dbReference>
<sequence>MLVTHHLVMGVVLDALTIPLDPHQSPVDEVRQTVAALFT</sequence>
<evidence type="ECO:0000313" key="1">
    <source>
        <dbReference type="EMBL" id="SLM91098.1"/>
    </source>
</evidence>
<name>A0A1X6WYS9_9MICO</name>
<reference evidence="1 2" key="1">
    <citation type="submission" date="2017-02" db="EMBL/GenBank/DDBJ databases">
        <authorList>
            <person name="Peterson S.W."/>
        </authorList>
    </citation>
    <scope>NUCLEOTIDE SEQUENCE [LARGE SCALE GENOMIC DNA]</scope>
    <source>
        <strain evidence="1 2">CIP104813</strain>
    </source>
</reference>
<organism evidence="1 2">
    <name type="scientific">Brachybacterium nesterenkovii</name>
    <dbReference type="NCBI Taxonomy" id="47847"/>
    <lineage>
        <taxon>Bacteria</taxon>
        <taxon>Bacillati</taxon>
        <taxon>Actinomycetota</taxon>
        <taxon>Actinomycetes</taxon>
        <taxon>Micrococcales</taxon>
        <taxon>Dermabacteraceae</taxon>
        <taxon>Brachybacterium</taxon>
    </lineage>
</organism>
<dbReference type="Proteomes" id="UP000195981">
    <property type="component" value="Unassembled WGS sequence"/>
</dbReference>